<evidence type="ECO:0000256" key="1">
    <source>
        <dbReference type="ARBA" id="ARBA00008558"/>
    </source>
</evidence>
<dbReference type="EMBL" id="QFMX01000082">
    <property type="protein sequence ID" value="PZO70977.1"/>
    <property type="molecule type" value="Genomic_DNA"/>
</dbReference>
<dbReference type="GO" id="GO:0005975">
    <property type="term" value="P:carbohydrate metabolic process"/>
    <property type="evidence" value="ECO:0007669"/>
    <property type="project" value="InterPro"/>
</dbReference>
<gene>
    <name evidence="3" type="ORF">DI640_14625</name>
</gene>
<comment type="caution">
    <text evidence="3">The sequence shown here is derived from an EMBL/GenBank/DDBJ whole genome shotgun (WGS) entry which is preliminary data.</text>
</comment>
<keyword evidence="2" id="KW-0413">Isomerase</keyword>
<feature type="non-terminal residue" evidence="3">
    <location>
        <position position="1"/>
    </location>
</feature>
<dbReference type="GO" id="GO:0016853">
    <property type="term" value="F:isomerase activity"/>
    <property type="evidence" value="ECO:0007669"/>
    <property type="project" value="UniProtKB-KW"/>
</dbReference>
<evidence type="ECO:0000256" key="2">
    <source>
        <dbReference type="ARBA" id="ARBA00023235"/>
    </source>
</evidence>
<dbReference type="InterPro" id="IPR010819">
    <property type="entry name" value="AGE/CE"/>
</dbReference>
<dbReference type="SUPFAM" id="SSF48208">
    <property type="entry name" value="Six-hairpin glycosidases"/>
    <property type="match status" value="1"/>
</dbReference>
<accession>A0A2W4YPL1</accession>
<dbReference type="InterPro" id="IPR012341">
    <property type="entry name" value="6hp_glycosidase-like_sf"/>
</dbReference>
<name>A0A2W4YPL1_9SPHN</name>
<dbReference type="InterPro" id="IPR008928">
    <property type="entry name" value="6-hairpin_glycosidase_sf"/>
</dbReference>
<reference evidence="3 4" key="1">
    <citation type="submission" date="2017-08" db="EMBL/GenBank/DDBJ databases">
        <title>Infants hospitalized years apart are colonized by the same room-sourced microbial strains.</title>
        <authorList>
            <person name="Brooks B."/>
            <person name="Olm M.R."/>
            <person name="Firek B.A."/>
            <person name="Baker R."/>
            <person name="Thomas B.C."/>
            <person name="Morowitz M.J."/>
            <person name="Banfield J.F."/>
        </authorList>
    </citation>
    <scope>NUCLEOTIDE SEQUENCE [LARGE SCALE GENOMIC DNA]</scope>
    <source>
        <strain evidence="3">S2_018_000_R3_119</strain>
    </source>
</reference>
<dbReference type="AlphaFoldDB" id="A0A2W4YPL1"/>
<evidence type="ECO:0008006" key="5">
    <source>
        <dbReference type="Google" id="ProtNLM"/>
    </source>
</evidence>
<organism evidence="3 4">
    <name type="scientific">Sphingomonas taxi</name>
    <dbReference type="NCBI Taxonomy" id="1549858"/>
    <lineage>
        <taxon>Bacteria</taxon>
        <taxon>Pseudomonadati</taxon>
        <taxon>Pseudomonadota</taxon>
        <taxon>Alphaproteobacteria</taxon>
        <taxon>Sphingomonadales</taxon>
        <taxon>Sphingomonadaceae</taxon>
        <taxon>Sphingomonas</taxon>
    </lineage>
</organism>
<proteinExistence type="inferred from homology"/>
<dbReference type="Pfam" id="PF07221">
    <property type="entry name" value="GlcNAc_2-epim"/>
    <property type="match status" value="1"/>
</dbReference>
<protein>
    <recommendedName>
        <fullName evidence="5">Mannose-6-phosphate isomerase</fullName>
    </recommendedName>
</protein>
<comment type="similarity">
    <text evidence="1">Belongs to the N-acylglucosamine 2-epimerase family.</text>
</comment>
<dbReference type="Gene3D" id="1.50.10.10">
    <property type="match status" value="1"/>
</dbReference>
<dbReference type="Proteomes" id="UP000249555">
    <property type="component" value="Unassembled WGS sequence"/>
</dbReference>
<evidence type="ECO:0000313" key="4">
    <source>
        <dbReference type="Proteomes" id="UP000249555"/>
    </source>
</evidence>
<evidence type="ECO:0000313" key="3">
    <source>
        <dbReference type="EMBL" id="PZO70977.1"/>
    </source>
</evidence>
<sequence>VIDPARFHEQQFMLFALAWLFRATRDPAVLALAEATFAEDPLAASLERGDGVVPQSGPNAGKQNQYMHLFEALLDIHEATQDPVWLDRARPVLRLLRQRLIDDAGSIRAFARSEGPDAIWREPGHHFRWVWLLHRFSLLTDDWSFLPEVQRIFAFADRFGVARSGALATTVHDAVSVDGAILAGSRLLWAQTEHVKALAAVACIEGSTTRWEEVEASIEAIERLYLRPDRVTFYNQLGPHARPLNPVLSWRNQRGVDLSLPLLMPARLLYHLTLMAVEVGKLRALLGGRTGLGEAGRKD</sequence>